<proteinExistence type="predicted"/>
<evidence type="ECO:0000256" key="5">
    <source>
        <dbReference type="SAM" id="Phobius"/>
    </source>
</evidence>
<evidence type="ECO:0000256" key="4">
    <source>
        <dbReference type="ARBA" id="ARBA00023136"/>
    </source>
</evidence>
<feature type="non-terminal residue" evidence="6">
    <location>
        <position position="1"/>
    </location>
</feature>
<dbReference type="OrthoDB" id="6770063at2759"/>
<evidence type="ECO:0000256" key="2">
    <source>
        <dbReference type="ARBA" id="ARBA00022692"/>
    </source>
</evidence>
<feature type="transmembrane region" description="Helical" evidence="5">
    <location>
        <begin position="16"/>
        <end position="43"/>
    </location>
</feature>
<evidence type="ECO:0000313" key="6">
    <source>
        <dbReference type="EMBL" id="OAX31004.1"/>
    </source>
</evidence>
<dbReference type="STRING" id="1314800.A0A1B7MEH7"/>
<keyword evidence="3 5" id="KW-1133">Transmembrane helix</keyword>
<dbReference type="GO" id="GO:0022857">
    <property type="term" value="F:transmembrane transporter activity"/>
    <property type="evidence" value="ECO:0007669"/>
    <property type="project" value="TreeGrafter"/>
</dbReference>
<sequence>ENAITNSLYPALFSDVYHFSIGMGGLAYIGVGLGFVFSAIVGAKLSNKIYVYLANKNGGKGKPEMRMPALIFGSLFVPVGIL</sequence>
<protein>
    <submittedName>
        <fullName evidence="6">Uncharacterized protein</fullName>
    </submittedName>
</protein>
<dbReference type="AlphaFoldDB" id="A0A1B7MEH7"/>
<accession>A0A1B7MEH7</accession>
<evidence type="ECO:0000256" key="1">
    <source>
        <dbReference type="ARBA" id="ARBA00004141"/>
    </source>
</evidence>
<dbReference type="InParanoid" id="A0A1B7MEH7"/>
<organism evidence="6 7">
    <name type="scientific">Rhizopogon vinicolor AM-OR11-026</name>
    <dbReference type="NCBI Taxonomy" id="1314800"/>
    <lineage>
        <taxon>Eukaryota</taxon>
        <taxon>Fungi</taxon>
        <taxon>Dikarya</taxon>
        <taxon>Basidiomycota</taxon>
        <taxon>Agaricomycotina</taxon>
        <taxon>Agaricomycetes</taxon>
        <taxon>Agaricomycetidae</taxon>
        <taxon>Boletales</taxon>
        <taxon>Suillineae</taxon>
        <taxon>Rhizopogonaceae</taxon>
        <taxon>Rhizopogon</taxon>
    </lineage>
</organism>
<keyword evidence="7" id="KW-1185">Reference proteome</keyword>
<dbReference type="EMBL" id="KV449681">
    <property type="protein sequence ID" value="OAX31004.1"/>
    <property type="molecule type" value="Genomic_DNA"/>
</dbReference>
<keyword evidence="2 5" id="KW-0812">Transmembrane</keyword>
<dbReference type="SUPFAM" id="SSF103473">
    <property type="entry name" value="MFS general substrate transporter"/>
    <property type="match status" value="1"/>
</dbReference>
<dbReference type="GO" id="GO:0005886">
    <property type="term" value="C:plasma membrane"/>
    <property type="evidence" value="ECO:0007669"/>
    <property type="project" value="TreeGrafter"/>
</dbReference>
<name>A0A1B7MEH7_9AGAM</name>
<gene>
    <name evidence="6" type="ORF">K503DRAFT_704440</name>
</gene>
<dbReference type="InterPro" id="IPR036259">
    <property type="entry name" value="MFS_trans_sf"/>
</dbReference>
<evidence type="ECO:0000313" key="7">
    <source>
        <dbReference type="Proteomes" id="UP000092154"/>
    </source>
</evidence>
<dbReference type="PANTHER" id="PTHR23502:SF60">
    <property type="entry name" value="MAJOR FACILITATOR SUPERFAMILY (MFS) PROFILE DOMAIN-CONTAINING PROTEIN-RELATED"/>
    <property type="match status" value="1"/>
</dbReference>
<comment type="subcellular location">
    <subcellularLocation>
        <location evidence="1">Membrane</location>
        <topology evidence="1">Multi-pass membrane protein</topology>
    </subcellularLocation>
</comment>
<keyword evidence="4 5" id="KW-0472">Membrane</keyword>
<reference evidence="6 7" key="1">
    <citation type="submission" date="2016-06" db="EMBL/GenBank/DDBJ databases">
        <title>Comparative genomics of the ectomycorrhizal sister species Rhizopogon vinicolor and Rhizopogon vesiculosus (Basidiomycota: Boletales) reveals a divergence of the mating type B locus.</title>
        <authorList>
            <consortium name="DOE Joint Genome Institute"/>
            <person name="Mujic A.B."/>
            <person name="Kuo A."/>
            <person name="Tritt A."/>
            <person name="Lipzen A."/>
            <person name="Chen C."/>
            <person name="Johnson J."/>
            <person name="Sharma A."/>
            <person name="Barry K."/>
            <person name="Grigoriev I.V."/>
            <person name="Spatafora J.W."/>
        </authorList>
    </citation>
    <scope>NUCLEOTIDE SEQUENCE [LARGE SCALE GENOMIC DNA]</scope>
    <source>
        <strain evidence="6 7">AM-OR11-026</strain>
    </source>
</reference>
<dbReference type="PANTHER" id="PTHR23502">
    <property type="entry name" value="MAJOR FACILITATOR SUPERFAMILY"/>
    <property type="match status" value="1"/>
</dbReference>
<dbReference type="Proteomes" id="UP000092154">
    <property type="component" value="Unassembled WGS sequence"/>
</dbReference>
<evidence type="ECO:0000256" key="3">
    <source>
        <dbReference type="ARBA" id="ARBA00022989"/>
    </source>
</evidence>